<reference evidence="1" key="1">
    <citation type="submission" date="2017-05" db="UniProtKB">
        <authorList>
            <consortium name="EnsemblMetazoa"/>
        </authorList>
    </citation>
    <scope>IDENTIFICATION</scope>
</reference>
<proteinExistence type="predicted"/>
<name>A0A1X7TR02_AMPQE</name>
<dbReference type="EnsemblMetazoa" id="Aqu2.1.17567_001">
    <property type="protein sequence ID" value="Aqu2.1.17567_001"/>
    <property type="gene ID" value="Aqu2.1.17567"/>
</dbReference>
<accession>A0A1X7TR02</accession>
<evidence type="ECO:0000313" key="1">
    <source>
        <dbReference type="EnsemblMetazoa" id="Aqu2.1.17567_001"/>
    </source>
</evidence>
<organism evidence="1">
    <name type="scientific">Amphimedon queenslandica</name>
    <name type="common">Sponge</name>
    <dbReference type="NCBI Taxonomy" id="400682"/>
    <lineage>
        <taxon>Eukaryota</taxon>
        <taxon>Metazoa</taxon>
        <taxon>Porifera</taxon>
        <taxon>Demospongiae</taxon>
        <taxon>Heteroscleromorpha</taxon>
        <taxon>Haplosclerida</taxon>
        <taxon>Niphatidae</taxon>
        <taxon>Amphimedon</taxon>
    </lineage>
</organism>
<dbReference type="InParanoid" id="A0A1X7TR02"/>
<sequence length="77" mass="8501">MYKGAFCDALCLRYGWTPPHLPTHCVCGSNKSIEHALNCKCGGFPSLRHNELRDITADLLTEICPDVQVEPTLQALS</sequence>
<dbReference type="AlphaFoldDB" id="A0A1X7TR02"/>
<protein>
    <submittedName>
        <fullName evidence="1">Uncharacterized protein</fullName>
    </submittedName>
</protein>